<organism evidence="2 3">
    <name type="scientific">Haemaphysalis longicornis</name>
    <name type="common">Bush tick</name>
    <dbReference type="NCBI Taxonomy" id="44386"/>
    <lineage>
        <taxon>Eukaryota</taxon>
        <taxon>Metazoa</taxon>
        <taxon>Ecdysozoa</taxon>
        <taxon>Arthropoda</taxon>
        <taxon>Chelicerata</taxon>
        <taxon>Arachnida</taxon>
        <taxon>Acari</taxon>
        <taxon>Parasitiformes</taxon>
        <taxon>Ixodida</taxon>
        <taxon>Ixodoidea</taxon>
        <taxon>Ixodidae</taxon>
        <taxon>Haemaphysalinae</taxon>
        <taxon>Haemaphysalis</taxon>
    </lineage>
</organism>
<name>A0A9J6FG87_HAELO</name>
<feature type="transmembrane region" description="Helical" evidence="1">
    <location>
        <begin position="12"/>
        <end position="30"/>
    </location>
</feature>
<reference evidence="2 3" key="1">
    <citation type="journal article" date="2020" name="Cell">
        <title>Large-Scale Comparative Analyses of Tick Genomes Elucidate Their Genetic Diversity and Vector Capacities.</title>
        <authorList>
            <consortium name="Tick Genome and Microbiome Consortium (TIGMIC)"/>
            <person name="Jia N."/>
            <person name="Wang J."/>
            <person name="Shi W."/>
            <person name="Du L."/>
            <person name="Sun Y."/>
            <person name="Zhan W."/>
            <person name="Jiang J.F."/>
            <person name="Wang Q."/>
            <person name="Zhang B."/>
            <person name="Ji P."/>
            <person name="Bell-Sakyi L."/>
            <person name="Cui X.M."/>
            <person name="Yuan T.T."/>
            <person name="Jiang B.G."/>
            <person name="Yang W.F."/>
            <person name="Lam T.T."/>
            <person name="Chang Q.C."/>
            <person name="Ding S.J."/>
            <person name="Wang X.J."/>
            <person name="Zhu J.G."/>
            <person name="Ruan X.D."/>
            <person name="Zhao L."/>
            <person name="Wei J.T."/>
            <person name="Ye R.Z."/>
            <person name="Que T.C."/>
            <person name="Du C.H."/>
            <person name="Zhou Y.H."/>
            <person name="Cheng J.X."/>
            <person name="Dai P.F."/>
            <person name="Guo W.B."/>
            <person name="Han X.H."/>
            <person name="Huang E.J."/>
            <person name="Li L.F."/>
            <person name="Wei W."/>
            <person name="Gao Y.C."/>
            <person name="Liu J.Z."/>
            <person name="Shao H.Z."/>
            <person name="Wang X."/>
            <person name="Wang C.C."/>
            <person name="Yang T.C."/>
            <person name="Huo Q.B."/>
            <person name="Li W."/>
            <person name="Chen H.Y."/>
            <person name="Chen S.E."/>
            <person name="Zhou L.G."/>
            <person name="Ni X.B."/>
            <person name="Tian J.H."/>
            <person name="Sheng Y."/>
            <person name="Liu T."/>
            <person name="Pan Y.S."/>
            <person name="Xia L.Y."/>
            <person name="Li J."/>
            <person name="Zhao F."/>
            <person name="Cao W.C."/>
        </authorList>
    </citation>
    <scope>NUCLEOTIDE SEQUENCE [LARGE SCALE GENOMIC DNA]</scope>
    <source>
        <strain evidence="2">HaeL-2018</strain>
    </source>
</reference>
<dbReference type="AlphaFoldDB" id="A0A9J6FG87"/>
<protein>
    <recommendedName>
        <fullName evidence="4">Methyltransferase</fullName>
    </recommendedName>
</protein>
<dbReference type="EMBL" id="JABSTR010000001">
    <property type="protein sequence ID" value="KAH9361981.1"/>
    <property type="molecule type" value="Genomic_DNA"/>
</dbReference>
<keyword evidence="1" id="KW-0472">Membrane</keyword>
<gene>
    <name evidence="2" type="ORF">HPB48_014920</name>
</gene>
<proteinExistence type="predicted"/>
<keyword evidence="1" id="KW-0812">Transmembrane</keyword>
<evidence type="ECO:0000313" key="2">
    <source>
        <dbReference type="EMBL" id="KAH9361981.1"/>
    </source>
</evidence>
<sequence length="146" mass="16854">MSTWVRSLLGYSILVTGGLSGLLILPLMLVSRTLREAHFVFFYSLCQHLWKRDFDEVRRTLLLQLDDLVSHDASLRERRSLRVLEVGAAYGPNLPFVRRAVQYWKVEPNAHFDDAFQASLKETRTCVVFPATFLLSLFVCLCETWS</sequence>
<evidence type="ECO:0000313" key="3">
    <source>
        <dbReference type="Proteomes" id="UP000821853"/>
    </source>
</evidence>
<comment type="caution">
    <text evidence="2">The sequence shown here is derived from an EMBL/GenBank/DDBJ whole genome shotgun (WGS) entry which is preliminary data.</text>
</comment>
<evidence type="ECO:0008006" key="4">
    <source>
        <dbReference type="Google" id="ProtNLM"/>
    </source>
</evidence>
<keyword evidence="1" id="KW-1133">Transmembrane helix</keyword>
<evidence type="ECO:0000256" key="1">
    <source>
        <dbReference type="SAM" id="Phobius"/>
    </source>
</evidence>
<dbReference type="OrthoDB" id="6488758at2759"/>
<accession>A0A9J6FG87</accession>
<dbReference type="Proteomes" id="UP000821853">
    <property type="component" value="Chromosome 1"/>
</dbReference>
<keyword evidence="3" id="KW-1185">Reference proteome</keyword>
<dbReference type="VEuPathDB" id="VectorBase:HLOH_052929"/>